<name>A0A7G8AFV1_9ENTR</name>
<organism evidence="1">
    <name type="scientific">Enterobacter roggenkampii</name>
    <dbReference type="NCBI Taxonomy" id="1812935"/>
    <lineage>
        <taxon>Bacteria</taxon>
        <taxon>Pseudomonadati</taxon>
        <taxon>Pseudomonadota</taxon>
        <taxon>Gammaproteobacteria</taxon>
        <taxon>Enterobacterales</taxon>
        <taxon>Enterobacteriaceae</taxon>
        <taxon>Enterobacter</taxon>
        <taxon>Enterobacter cloacae complex</taxon>
    </lineage>
</organism>
<dbReference type="RefSeq" id="WP_054622642.1">
    <property type="nucleotide sequence ID" value="NZ_JABJWE010000026.1"/>
</dbReference>
<protein>
    <submittedName>
        <fullName evidence="1">Uncharacterized protein</fullName>
    </submittedName>
</protein>
<evidence type="ECO:0000313" key="1">
    <source>
        <dbReference type="EMBL" id="QNI18492.1"/>
    </source>
</evidence>
<sequence>MQLVHKYTRRLKRKLTDSEAEAVENVFGFGVRLSASEEIHRIALQVFWEAHNEDLWLQCSCNAPHCPELTPVHNTEFNSLYFRNINRDAEHSNICPLKGHKSDGIERTESGARKKAALKKISYASLLPRDSRLAKPAAEPGEDDDEKRPLRSRKRIPRLARLLLSLIGDAQLHVLSLPFDYPAKTSKLKARLNQLQAVLDTTQFMRGHYLSEVITLKPWMTDRQIDTMMRNLEDAQWLVGRERQLWMIFTSEKVTEEAAVFSVQFKGDDHPKEYEFKPTKRFKINGEAGAGRRPPYWVIVRFERNKLTQKVECRDGYAHAMFDPSYPVPVDSELERETLRTINYTAEWVNKKKIEGFSMHVEKPVCDQEVTDPLSNEKGYVLPDFLITAQQEQHPDRIIVVETMGSTDAEYVARKAEQHHLMKQIGELITDPLNWQRESKITFDRCLFKYLLPPSYRK</sequence>
<reference evidence="1" key="1">
    <citation type="journal article" date="2020" name="Antimicrob. Agents">
        <title>Detection of mobile colistin resistance gene mcr-10.1 in a conjugative plasmid from Enterobacter roggenkampii of chicken origin in China.</title>
        <authorList>
            <person name="Lei C.W."/>
            <person name="Zhang Y."/>
            <person name="Wang Y.T."/>
            <person name="Wang H.N."/>
        </authorList>
    </citation>
    <scope>NUCLEOTIDE SEQUENCE</scope>
    <source>
        <strain evidence="1">YK16</strain>
        <plasmid evidence="1">pYK16-mcr-10</plasmid>
    </source>
</reference>
<dbReference type="EMBL" id="MT468575">
    <property type="protein sequence ID" value="QNI18492.1"/>
    <property type="molecule type" value="Genomic_DNA"/>
</dbReference>
<proteinExistence type="predicted"/>
<geneLocation type="plasmid" evidence="1">
    <name>pYK16-mcr-10</name>
</geneLocation>
<keyword evidence="1" id="KW-0614">Plasmid</keyword>
<accession>A0A7G8AFV1</accession>
<dbReference type="AlphaFoldDB" id="A0A7G8AFV1"/>